<evidence type="ECO:0000313" key="4">
    <source>
        <dbReference type="EMBL" id="MFB9675759.1"/>
    </source>
</evidence>
<feature type="compositionally biased region" description="Polar residues" evidence="1">
    <location>
        <begin position="56"/>
        <end position="73"/>
    </location>
</feature>
<keyword evidence="5" id="KW-1185">Reference proteome</keyword>
<name>A0ABV5T9P1_9ACTN</name>
<dbReference type="SMART" id="SM00637">
    <property type="entry name" value="CBD_II"/>
    <property type="match status" value="1"/>
</dbReference>
<dbReference type="Proteomes" id="UP001589610">
    <property type="component" value="Unassembled WGS sequence"/>
</dbReference>
<evidence type="ECO:0000313" key="5">
    <source>
        <dbReference type="Proteomes" id="UP001589610"/>
    </source>
</evidence>
<protein>
    <submittedName>
        <fullName evidence="4">Cellulose binding domain-containing protein</fullName>
    </submittedName>
</protein>
<dbReference type="PROSITE" id="PS51257">
    <property type="entry name" value="PROKAR_LIPOPROTEIN"/>
    <property type="match status" value="1"/>
</dbReference>
<dbReference type="InterPro" id="IPR008965">
    <property type="entry name" value="CBM2/CBM3_carb-bd_dom_sf"/>
</dbReference>
<dbReference type="RefSeq" id="WP_344745119.1">
    <property type="nucleotide sequence ID" value="NZ_BAAAWW010000059.1"/>
</dbReference>
<accession>A0ABV5T9P1</accession>
<dbReference type="PROSITE" id="PS51173">
    <property type="entry name" value="CBM2"/>
    <property type="match status" value="1"/>
</dbReference>
<sequence length="201" mass="20872">MPPTTKIAPLLGLVSLGAAVALVVAACAGRTPEGGHAVAHPPSPPSQGAAPVSPSVHENTPASPSVHENTPASPSVREETSASSSPTPVHRTAKRGTPAKASSRCRATVTLVESWPGGYRGAATISNTTDQPMRDWYIQWMQPREATFRQSWNGTHMQSGPVAMIHAPLEKPSLPPGETVSDIGFVGTADTPPTFTEITCG</sequence>
<evidence type="ECO:0000256" key="1">
    <source>
        <dbReference type="SAM" id="MobiDB-lite"/>
    </source>
</evidence>
<comment type="caution">
    <text evidence="4">The sequence shown here is derived from an EMBL/GenBank/DDBJ whole genome shotgun (WGS) entry which is preliminary data.</text>
</comment>
<gene>
    <name evidence="4" type="ORF">ACFFRH_09700</name>
</gene>
<dbReference type="EMBL" id="JBHMBS010000004">
    <property type="protein sequence ID" value="MFB9675759.1"/>
    <property type="molecule type" value="Genomic_DNA"/>
</dbReference>
<feature type="chain" id="PRO_5046830186" evidence="2">
    <location>
        <begin position="22"/>
        <end position="201"/>
    </location>
</feature>
<evidence type="ECO:0000259" key="3">
    <source>
        <dbReference type="PROSITE" id="PS51173"/>
    </source>
</evidence>
<dbReference type="InterPro" id="IPR001919">
    <property type="entry name" value="CBD2"/>
</dbReference>
<organism evidence="4 5">
    <name type="scientific">Streptosporangium vulgare</name>
    <dbReference type="NCBI Taxonomy" id="46190"/>
    <lineage>
        <taxon>Bacteria</taxon>
        <taxon>Bacillati</taxon>
        <taxon>Actinomycetota</taxon>
        <taxon>Actinomycetes</taxon>
        <taxon>Streptosporangiales</taxon>
        <taxon>Streptosporangiaceae</taxon>
        <taxon>Streptosporangium</taxon>
    </lineage>
</organism>
<feature type="signal peptide" evidence="2">
    <location>
        <begin position="1"/>
        <end position="21"/>
    </location>
</feature>
<dbReference type="Pfam" id="PF00553">
    <property type="entry name" value="CBM_2"/>
    <property type="match status" value="1"/>
</dbReference>
<feature type="domain" description="CBM2" evidence="3">
    <location>
        <begin position="98"/>
        <end position="201"/>
    </location>
</feature>
<dbReference type="Gene3D" id="2.60.40.290">
    <property type="match status" value="1"/>
</dbReference>
<keyword evidence="2" id="KW-0732">Signal</keyword>
<feature type="region of interest" description="Disordered" evidence="1">
    <location>
        <begin position="32"/>
        <end position="105"/>
    </location>
</feature>
<dbReference type="SUPFAM" id="SSF49384">
    <property type="entry name" value="Carbohydrate-binding domain"/>
    <property type="match status" value="1"/>
</dbReference>
<evidence type="ECO:0000256" key="2">
    <source>
        <dbReference type="SAM" id="SignalP"/>
    </source>
</evidence>
<dbReference type="InterPro" id="IPR012291">
    <property type="entry name" value="CBM2_carb-bd_dom_sf"/>
</dbReference>
<reference evidence="4 5" key="1">
    <citation type="submission" date="2024-09" db="EMBL/GenBank/DDBJ databases">
        <authorList>
            <person name="Sun Q."/>
            <person name="Mori K."/>
        </authorList>
    </citation>
    <scope>NUCLEOTIDE SEQUENCE [LARGE SCALE GENOMIC DNA]</scope>
    <source>
        <strain evidence="4 5">JCM 3028</strain>
    </source>
</reference>
<proteinExistence type="predicted"/>